<protein>
    <submittedName>
        <fullName evidence="1">Uncharacterized protein</fullName>
    </submittedName>
</protein>
<evidence type="ECO:0000313" key="1">
    <source>
        <dbReference type="EMBL" id="GLI23393.1"/>
    </source>
</evidence>
<evidence type="ECO:0000313" key="3">
    <source>
        <dbReference type="Proteomes" id="UP001144397"/>
    </source>
</evidence>
<comment type="caution">
    <text evidence="1">The sequence shown here is derived from an EMBL/GenBank/DDBJ whole genome shotgun (WGS) entry which is preliminary data.</text>
</comment>
<dbReference type="GeneID" id="95763855"/>
<dbReference type="AlphaFoldDB" id="A0A9W6CT50"/>
<gene>
    <name evidence="2" type="ORF">GGQ86_003069</name>
    <name evidence="1" type="ORF">XFLAVUS301_30670</name>
</gene>
<keyword evidence="4" id="KW-1185">Reference proteome</keyword>
<evidence type="ECO:0000313" key="2">
    <source>
        <dbReference type="EMBL" id="MDR6334587.1"/>
    </source>
</evidence>
<dbReference type="EMBL" id="JAVDPY010000005">
    <property type="protein sequence ID" value="MDR6334587.1"/>
    <property type="molecule type" value="Genomic_DNA"/>
</dbReference>
<proteinExistence type="predicted"/>
<name>A0A9W6CT50_XANFL</name>
<sequence>MGAAVTAAAIGSYVYSLPDECTQVVVGAVAYQQCGPNWYLPQFVGGHVVYRVVADPN</sequence>
<evidence type="ECO:0000313" key="4">
    <source>
        <dbReference type="Proteomes" id="UP001245370"/>
    </source>
</evidence>
<reference evidence="2 4" key="2">
    <citation type="submission" date="2023-07" db="EMBL/GenBank/DDBJ databases">
        <title>Genomic Encyclopedia of Type Strains, Phase IV (KMG-IV): sequencing the most valuable type-strain genomes for metagenomic binning, comparative biology and taxonomic classification.</title>
        <authorList>
            <person name="Goeker M."/>
        </authorList>
    </citation>
    <scope>NUCLEOTIDE SEQUENCE [LARGE SCALE GENOMIC DNA]</scope>
    <source>
        <strain evidence="2 4">DSM 338</strain>
    </source>
</reference>
<reference evidence="1" key="1">
    <citation type="submission" date="2022-12" db="EMBL/GenBank/DDBJ databases">
        <title>Reference genome sequencing for broad-spectrum identification of bacterial and archaeal isolates by mass spectrometry.</title>
        <authorList>
            <person name="Sekiguchi Y."/>
            <person name="Tourlousse D.M."/>
        </authorList>
    </citation>
    <scope>NUCLEOTIDE SEQUENCE</scope>
    <source>
        <strain evidence="1">301</strain>
    </source>
</reference>
<dbReference type="Proteomes" id="UP001144397">
    <property type="component" value="Unassembled WGS sequence"/>
</dbReference>
<dbReference type="Proteomes" id="UP001245370">
    <property type="component" value="Unassembled WGS sequence"/>
</dbReference>
<dbReference type="EMBL" id="BSDO01000004">
    <property type="protein sequence ID" value="GLI23393.1"/>
    <property type="molecule type" value="Genomic_DNA"/>
</dbReference>
<accession>A0A9W6CT50</accession>
<organism evidence="1 3">
    <name type="scientific">Xanthobacter flavus</name>
    <dbReference type="NCBI Taxonomy" id="281"/>
    <lineage>
        <taxon>Bacteria</taxon>
        <taxon>Pseudomonadati</taxon>
        <taxon>Pseudomonadota</taxon>
        <taxon>Alphaproteobacteria</taxon>
        <taxon>Hyphomicrobiales</taxon>
        <taxon>Xanthobacteraceae</taxon>
        <taxon>Xanthobacter</taxon>
    </lineage>
</organism>
<dbReference type="RefSeq" id="WP_169121191.1">
    <property type="nucleotide sequence ID" value="NZ_BSDO01000004.1"/>
</dbReference>